<comment type="subcellular location">
    <subcellularLocation>
        <location evidence="1">Cell envelope</location>
    </subcellularLocation>
</comment>
<protein>
    <submittedName>
        <fullName evidence="7">Amino acid ABC transporter substrate-binding protein, PAAT family</fullName>
    </submittedName>
</protein>
<comment type="similarity">
    <text evidence="2 4">Belongs to the bacterial solute-binding protein 3 family.</text>
</comment>
<evidence type="ECO:0000256" key="4">
    <source>
        <dbReference type="RuleBase" id="RU003744"/>
    </source>
</evidence>
<evidence type="ECO:0000259" key="6">
    <source>
        <dbReference type="SMART" id="SM00062"/>
    </source>
</evidence>
<evidence type="ECO:0000313" key="8">
    <source>
        <dbReference type="Proteomes" id="UP001157914"/>
    </source>
</evidence>
<feature type="signal peptide" evidence="5">
    <location>
        <begin position="1"/>
        <end position="22"/>
    </location>
</feature>
<dbReference type="SUPFAM" id="SSF53850">
    <property type="entry name" value="Periplasmic binding protein-like II"/>
    <property type="match status" value="1"/>
</dbReference>
<dbReference type="PROSITE" id="PS01039">
    <property type="entry name" value="SBP_BACTERIAL_3"/>
    <property type="match status" value="1"/>
</dbReference>
<dbReference type="RefSeq" id="WP_208997077.1">
    <property type="nucleotide sequence ID" value="NZ_BAAAEA010000001.1"/>
</dbReference>
<feature type="chain" id="PRO_5046839018" evidence="5">
    <location>
        <begin position="23"/>
        <end position="248"/>
    </location>
</feature>
<comment type="caution">
    <text evidence="7">The sequence shown here is derived from an EMBL/GenBank/DDBJ whole genome shotgun (WGS) entry which is preliminary data.</text>
</comment>
<feature type="domain" description="Solute-binding protein family 3/N-terminal" evidence="6">
    <location>
        <begin position="24"/>
        <end position="247"/>
    </location>
</feature>
<dbReference type="PANTHER" id="PTHR35936:SF25">
    <property type="entry name" value="ABC TRANSPORTER SUBSTRATE-BINDING PROTEIN"/>
    <property type="match status" value="1"/>
</dbReference>
<dbReference type="PANTHER" id="PTHR35936">
    <property type="entry name" value="MEMBRANE-BOUND LYTIC MUREIN TRANSGLYCOSYLASE F"/>
    <property type="match status" value="1"/>
</dbReference>
<dbReference type="SMART" id="SM00062">
    <property type="entry name" value="PBPb"/>
    <property type="match status" value="1"/>
</dbReference>
<reference evidence="7 8" key="1">
    <citation type="submission" date="2017-05" db="EMBL/GenBank/DDBJ databases">
        <authorList>
            <person name="Varghese N."/>
            <person name="Submissions S."/>
        </authorList>
    </citation>
    <scope>NUCLEOTIDE SEQUENCE [LARGE SCALE GENOMIC DNA]</scope>
    <source>
        <strain evidence="7 8">DSM 15949</strain>
    </source>
</reference>
<accession>A0ABY1N698</accession>
<dbReference type="Gene3D" id="3.40.190.10">
    <property type="entry name" value="Periplasmic binding protein-like II"/>
    <property type="match status" value="2"/>
</dbReference>
<name>A0ABY1N698_9HYPH</name>
<dbReference type="EMBL" id="FXTT01000001">
    <property type="protein sequence ID" value="SMP01554.1"/>
    <property type="molecule type" value="Genomic_DNA"/>
</dbReference>
<dbReference type="Pfam" id="PF00497">
    <property type="entry name" value="SBP_bac_3"/>
    <property type="match status" value="1"/>
</dbReference>
<dbReference type="InterPro" id="IPR001638">
    <property type="entry name" value="Solute-binding_3/MltF_N"/>
</dbReference>
<sequence length="248" mass="27544">MRGIVKQCTVVLGFLIAVPAAAEPLKLATDEWPPFRISGESGLTGLDIDFMQAVAKRVSGDLEVVQMPWGRALTSMQNGSADVMSGLAYRDERAEFISYTDTPYYNCTTAFYARQGEGQGIKTYEDLQNVPVGYVLHSAYFDRFDNDTALYKVGVAQESTLLDMLVHGRIPLMIGTDCQVDYIIQREGLSAQIEEVPYNPGNSVDLFLGVSKRSPWAEDMDRFNEVVRELIAEGFVSQSAEMYYGPES</sequence>
<keyword evidence="8" id="KW-1185">Reference proteome</keyword>
<keyword evidence="3 5" id="KW-0732">Signal</keyword>
<dbReference type="InterPro" id="IPR018313">
    <property type="entry name" value="SBP_3_CS"/>
</dbReference>
<proteinExistence type="inferred from homology"/>
<organism evidence="7 8">
    <name type="scientific">Roseibium denhamense</name>
    <dbReference type="NCBI Taxonomy" id="76305"/>
    <lineage>
        <taxon>Bacteria</taxon>
        <taxon>Pseudomonadati</taxon>
        <taxon>Pseudomonadota</taxon>
        <taxon>Alphaproteobacteria</taxon>
        <taxon>Hyphomicrobiales</taxon>
        <taxon>Stappiaceae</taxon>
        <taxon>Roseibium</taxon>
    </lineage>
</organism>
<evidence type="ECO:0000313" key="7">
    <source>
        <dbReference type="EMBL" id="SMP01554.1"/>
    </source>
</evidence>
<evidence type="ECO:0000256" key="1">
    <source>
        <dbReference type="ARBA" id="ARBA00004196"/>
    </source>
</evidence>
<evidence type="ECO:0000256" key="3">
    <source>
        <dbReference type="ARBA" id="ARBA00022729"/>
    </source>
</evidence>
<evidence type="ECO:0000256" key="5">
    <source>
        <dbReference type="SAM" id="SignalP"/>
    </source>
</evidence>
<evidence type="ECO:0000256" key="2">
    <source>
        <dbReference type="ARBA" id="ARBA00010333"/>
    </source>
</evidence>
<gene>
    <name evidence="7" type="ORF">SAMN06265374_0366</name>
</gene>
<dbReference type="Proteomes" id="UP001157914">
    <property type="component" value="Unassembled WGS sequence"/>
</dbReference>